<dbReference type="Proteomes" id="UP000054870">
    <property type="component" value="Unassembled WGS sequence"/>
</dbReference>
<proteinExistence type="predicted"/>
<evidence type="ECO:0000313" key="2">
    <source>
        <dbReference type="Proteomes" id="UP000054870"/>
    </source>
</evidence>
<protein>
    <recommendedName>
        <fullName evidence="3">Flagellar protein FliT</fullName>
    </recommendedName>
</protein>
<sequence length="99" mass="10893">MNQHELIQHVWALTEAIEAAVDAQDWVKAAELTQARTPLVMQIGAEQSADALVTIRKIQASIESMMSQAQAANVLLSTGYRRAMDKAQAAGRYHQAARF</sequence>
<reference evidence="1" key="1">
    <citation type="submission" date="2016-01" db="EMBL/GenBank/DDBJ databases">
        <authorList>
            <person name="Peeters C."/>
        </authorList>
    </citation>
    <scope>NUCLEOTIDE SEQUENCE [LARGE SCALE GENOMIC DNA]</scope>
    <source>
        <strain evidence="1">LMG 29318</strain>
    </source>
</reference>
<comment type="caution">
    <text evidence="1">The sequence shown here is derived from an EMBL/GenBank/DDBJ whole genome shotgun (WGS) entry which is preliminary data.</text>
</comment>
<name>A0A157Z699_9BURK</name>
<dbReference type="RefSeq" id="WP_061122275.1">
    <property type="nucleotide sequence ID" value="NZ_FCOF02000001.1"/>
</dbReference>
<organism evidence="1 2">
    <name type="scientific">Caballeronia catudaia</name>
    <dbReference type="NCBI Taxonomy" id="1777136"/>
    <lineage>
        <taxon>Bacteria</taxon>
        <taxon>Pseudomonadati</taxon>
        <taxon>Pseudomonadota</taxon>
        <taxon>Betaproteobacteria</taxon>
        <taxon>Burkholderiales</taxon>
        <taxon>Burkholderiaceae</taxon>
        <taxon>Caballeronia</taxon>
    </lineage>
</organism>
<keyword evidence="2" id="KW-1185">Reference proteome</keyword>
<accession>A0A157Z699</accession>
<dbReference type="AlphaFoldDB" id="A0A157Z699"/>
<evidence type="ECO:0008006" key="3">
    <source>
        <dbReference type="Google" id="ProtNLM"/>
    </source>
</evidence>
<dbReference type="EMBL" id="FCOF02000001">
    <property type="protein sequence ID" value="SAK41071.1"/>
    <property type="molecule type" value="Genomic_DNA"/>
</dbReference>
<evidence type="ECO:0000313" key="1">
    <source>
        <dbReference type="EMBL" id="SAK41071.1"/>
    </source>
</evidence>
<gene>
    <name evidence="1" type="ORF">AWB75_00279</name>
</gene>
<dbReference type="OrthoDB" id="9009188at2"/>